<feature type="domain" description="Myb-like" evidence="3">
    <location>
        <begin position="1"/>
        <end position="50"/>
    </location>
</feature>
<dbReference type="STRING" id="905079.L1IEK6"/>
<dbReference type="Gene3D" id="1.10.10.60">
    <property type="entry name" value="Homeodomain-like"/>
    <property type="match status" value="2"/>
</dbReference>
<dbReference type="GO" id="GO:0005634">
    <property type="term" value="C:nucleus"/>
    <property type="evidence" value="ECO:0007669"/>
    <property type="project" value="TreeGrafter"/>
</dbReference>
<sequence>DLARKPWTKEEDELILKLVATHGTRKWSVISSQLTGRSGKQCRERFKNQLDPSIKKEPWSAEEDYAIIQAQAELGNRWTEIAKRLPGRTDNSIKNHWNSTLSRK</sequence>
<dbReference type="FunFam" id="1.10.10.60:FF:000010">
    <property type="entry name" value="Transcriptional activator Myb isoform A"/>
    <property type="match status" value="1"/>
</dbReference>
<dbReference type="SUPFAM" id="SSF46689">
    <property type="entry name" value="Homeodomain-like"/>
    <property type="match status" value="1"/>
</dbReference>
<protein>
    <submittedName>
        <fullName evidence="5 6">Uncharacterized protein</fullName>
    </submittedName>
</protein>
<dbReference type="KEGG" id="gtt:GUITHDRAFT_49707"/>
<reference evidence="7" key="2">
    <citation type="submission" date="2012-11" db="EMBL/GenBank/DDBJ databases">
        <authorList>
            <person name="Kuo A."/>
            <person name="Curtis B.A."/>
            <person name="Tanifuji G."/>
            <person name="Burki F."/>
            <person name="Gruber A."/>
            <person name="Irimia M."/>
            <person name="Maruyama S."/>
            <person name="Arias M.C."/>
            <person name="Ball S.G."/>
            <person name="Gile G.H."/>
            <person name="Hirakawa Y."/>
            <person name="Hopkins J.F."/>
            <person name="Rensing S.A."/>
            <person name="Schmutz J."/>
            <person name="Symeonidi A."/>
            <person name="Elias M."/>
            <person name="Eveleigh R.J."/>
            <person name="Herman E.K."/>
            <person name="Klute M.J."/>
            <person name="Nakayama T."/>
            <person name="Obornik M."/>
            <person name="Reyes-Prieto A."/>
            <person name="Armbrust E.V."/>
            <person name="Aves S.J."/>
            <person name="Beiko R.G."/>
            <person name="Coutinho P."/>
            <person name="Dacks J.B."/>
            <person name="Durnford D.G."/>
            <person name="Fast N.M."/>
            <person name="Green B.R."/>
            <person name="Grisdale C."/>
            <person name="Hempe F."/>
            <person name="Henrissat B."/>
            <person name="Hoppner M.P."/>
            <person name="Ishida K.-I."/>
            <person name="Kim E."/>
            <person name="Koreny L."/>
            <person name="Kroth P.G."/>
            <person name="Liu Y."/>
            <person name="Malik S.-B."/>
            <person name="Maier U.G."/>
            <person name="McRose D."/>
            <person name="Mock T."/>
            <person name="Neilson J.A."/>
            <person name="Onodera N.T."/>
            <person name="Poole A.M."/>
            <person name="Pritham E.J."/>
            <person name="Richards T.A."/>
            <person name="Rocap G."/>
            <person name="Roy S.W."/>
            <person name="Sarai C."/>
            <person name="Schaack S."/>
            <person name="Shirato S."/>
            <person name="Slamovits C.H."/>
            <person name="Spencer D.F."/>
            <person name="Suzuki S."/>
            <person name="Worden A.Z."/>
            <person name="Zauner S."/>
            <person name="Barry K."/>
            <person name="Bell C."/>
            <person name="Bharti A.K."/>
            <person name="Crow J.A."/>
            <person name="Grimwood J."/>
            <person name="Kramer R."/>
            <person name="Lindquist E."/>
            <person name="Lucas S."/>
            <person name="Salamov A."/>
            <person name="McFadden G.I."/>
            <person name="Lane C.E."/>
            <person name="Keeling P.J."/>
            <person name="Gray M.W."/>
            <person name="Grigoriev I.V."/>
            <person name="Archibald J.M."/>
        </authorList>
    </citation>
    <scope>NUCLEOTIDE SEQUENCE</scope>
    <source>
        <strain evidence="7">CCMP2712</strain>
    </source>
</reference>
<dbReference type="RefSeq" id="XP_005821648.1">
    <property type="nucleotide sequence ID" value="XM_005821591.1"/>
</dbReference>
<feature type="domain" description="Myb-like" evidence="3">
    <location>
        <begin position="51"/>
        <end position="101"/>
    </location>
</feature>
<reference evidence="6" key="3">
    <citation type="submission" date="2015-06" db="UniProtKB">
        <authorList>
            <consortium name="EnsemblProtists"/>
        </authorList>
    </citation>
    <scope>IDENTIFICATION</scope>
</reference>
<evidence type="ECO:0000259" key="4">
    <source>
        <dbReference type="PROSITE" id="PS51294"/>
    </source>
</evidence>
<dbReference type="eggNOG" id="KOG0048">
    <property type="taxonomic scope" value="Eukaryota"/>
</dbReference>
<dbReference type="GO" id="GO:0000981">
    <property type="term" value="F:DNA-binding transcription factor activity, RNA polymerase II-specific"/>
    <property type="evidence" value="ECO:0007669"/>
    <property type="project" value="TreeGrafter"/>
</dbReference>
<proteinExistence type="predicted"/>
<evidence type="ECO:0000313" key="6">
    <source>
        <dbReference type="EnsemblProtists" id="EKX34668"/>
    </source>
</evidence>
<dbReference type="EMBL" id="JH993105">
    <property type="protein sequence ID" value="EKX34668.1"/>
    <property type="molecule type" value="Genomic_DNA"/>
</dbReference>
<dbReference type="GeneID" id="17291377"/>
<dbReference type="AlphaFoldDB" id="L1IEK6"/>
<dbReference type="InterPro" id="IPR001005">
    <property type="entry name" value="SANT/Myb"/>
</dbReference>
<dbReference type="Pfam" id="PF13921">
    <property type="entry name" value="Myb_DNA-bind_6"/>
    <property type="match status" value="1"/>
</dbReference>
<keyword evidence="1" id="KW-0677">Repeat</keyword>
<dbReference type="CDD" id="cd00167">
    <property type="entry name" value="SANT"/>
    <property type="match status" value="2"/>
</dbReference>
<reference evidence="5 7" key="1">
    <citation type="journal article" date="2012" name="Nature">
        <title>Algal genomes reveal evolutionary mosaicism and the fate of nucleomorphs.</title>
        <authorList>
            <consortium name="DOE Joint Genome Institute"/>
            <person name="Curtis B.A."/>
            <person name="Tanifuji G."/>
            <person name="Burki F."/>
            <person name="Gruber A."/>
            <person name="Irimia M."/>
            <person name="Maruyama S."/>
            <person name="Arias M.C."/>
            <person name="Ball S.G."/>
            <person name="Gile G.H."/>
            <person name="Hirakawa Y."/>
            <person name="Hopkins J.F."/>
            <person name="Kuo A."/>
            <person name="Rensing S.A."/>
            <person name="Schmutz J."/>
            <person name="Symeonidi A."/>
            <person name="Elias M."/>
            <person name="Eveleigh R.J."/>
            <person name="Herman E.K."/>
            <person name="Klute M.J."/>
            <person name="Nakayama T."/>
            <person name="Obornik M."/>
            <person name="Reyes-Prieto A."/>
            <person name="Armbrust E.V."/>
            <person name="Aves S.J."/>
            <person name="Beiko R.G."/>
            <person name="Coutinho P."/>
            <person name="Dacks J.B."/>
            <person name="Durnford D.G."/>
            <person name="Fast N.M."/>
            <person name="Green B.R."/>
            <person name="Grisdale C.J."/>
            <person name="Hempel F."/>
            <person name="Henrissat B."/>
            <person name="Hoppner M.P."/>
            <person name="Ishida K."/>
            <person name="Kim E."/>
            <person name="Koreny L."/>
            <person name="Kroth P.G."/>
            <person name="Liu Y."/>
            <person name="Malik S.B."/>
            <person name="Maier U.G."/>
            <person name="McRose D."/>
            <person name="Mock T."/>
            <person name="Neilson J.A."/>
            <person name="Onodera N.T."/>
            <person name="Poole A.M."/>
            <person name="Pritham E.J."/>
            <person name="Richards T.A."/>
            <person name="Rocap G."/>
            <person name="Roy S.W."/>
            <person name="Sarai C."/>
            <person name="Schaack S."/>
            <person name="Shirato S."/>
            <person name="Slamovits C.H."/>
            <person name="Spencer D.F."/>
            <person name="Suzuki S."/>
            <person name="Worden A.Z."/>
            <person name="Zauner S."/>
            <person name="Barry K."/>
            <person name="Bell C."/>
            <person name="Bharti A.K."/>
            <person name="Crow J.A."/>
            <person name="Grimwood J."/>
            <person name="Kramer R."/>
            <person name="Lindquist E."/>
            <person name="Lucas S."/>
            <person name="Salamov A."/>
            <person name="McFadden G.I."/>
            <person name="Lane C.E."/>
            <person name="Keeling P.J."/>
            <person name="Gray M.W."/>
            <person name="Grigoriev I.V."/>
            <person name="Archibald J.M."/>
        </authorList>
    </citation>
    <scope>NUCLEOTIDE SEQUENCE</scope>
    <source>
        <strain evidence="5 7">CCMP2712</strain>
    </source>
</reference>
<dbReference type="InterPro" id="IPR009057">
    <property type="entry name" value="Homeodomain-like_sf"/>
</dbReference>
<dbReference type="OMA" id="HGNKWTE"/>
<dbReference type="EnsemblProtists" id="EKX34668">
    <property type="protein sequence ID" value="EKX34668"/>
    <property type="gene ID" value="GUITHDRAFT_49707"/>
</dbReference>
<dbReference type="PROSITE" id="PS51294">
    <property type="entry name" value="HTH_MYB"/>
    <property type="match status" value="2"/>
</dbReference>
<dbReference type="InterPro" id="IPR017930">
    <property type="entry name" value="Myb_dom"/>
</dbReference>
<dbReference type="PANTHER" id="PTHR45614:SF274">
    <property type="entry name" value="MYB-LIKE DNA-BINDING PROTEIN"/>
    <property type="match status" value="1"/>
</dbReference>
<dbReference type="PANTHER" id="PTHR45614">
    <property type="entry name" value="MYB PROTEIN-RELATED"/>
    <property type="match status" value="1"/>
</dbReference>
<name>L1IEK6_GUITC</name>
<gene>
    <name evidence="5" type="ORF">GUITHDRAFT_49707</name>
</gene>
<evidence type="ECO:0000313" key="7">
    <source>
        <dbReference type="Proteomes" id="UP000011087"/>
    </source>
</evidence>
<evidence type="ECO:0000313" key="5">
    <source>
        <dbReference type="EMBL" id="EKX34668.1"/>
    </source>
</evidence>
<dbReference type="PaxDb" id="55529-EKX34668"/>
<accession>L1IEK6</accession>
<dbReference type="Proteomes" id="UP000011087">
    <property type="component" value="Unassembled WGS sequence"/>
</dbReference>
<dbReference type="PROSITE" id="PS50090">
    <property type="entry name" value="MYB_LIKE"/>
    <property type="match status" value="2"/>
</dbReference>
<dbReference type="InterPro" id="IPR050560">
    <property type="entry name" value="MYB_TF"/>
</dbReference>
<evidence type="ECO:0000256" key="2">
    <source>
        <dbReference type="ARBA" id="ARBA00023125"/>
    </source>
</evidence>
<keyword evidence="2" id="KW-0238">DNA-binding</keyword>
<feature type="domain" description="HTH myb-type" evidence="4">
    <location>
        <begin position="51"/>
        <end position="104"/>
    </location>
</feature>
<dbReference type="SMART" id="SM00717">
    <property type="entry name" value="SANT"/>
    <property type="match status" value="2"/>
</dbReference>
<dbReference type="GO" id="GO:0000978">
    <property type="term" value="F:RNA polymerase II cis-regulatory region sequence-specific DNA binding"/>
    <property type="evidence" value="ECO:0007669"/>
    <property type="project" value="TreeGrafter"/>
</dbReference>
<feature type="non-terminal residue" evidence="5">
    <location>
        <position position="104"/>
    </location>
</feature>
<evidence type="ECO:0000256" key="1">
    <source>
        <dbReference type="ARBA" id="ARBA00022737"/>
    </source>
</evidence>
<organism evidence="5">
    <name type="scientific">Guillardia theta (strain CCMP2712)</name>
    <name type="common">Cryptophyte</name>
    <dbReference type="NCBI Taxonomy" id="905079"/>
    <lineage>
        <taxon>Eukaryota</taxon>
        <taxon>Cryptophyceae</taxon>
        <taxon>Pyrenomonadales</taxon>
        <taxon>Geminigeraceae</taxon>
        <taxon>Guillardia</taxon>
    </lineage>
</organism>
<feature type="domain" description="HTH myb-type" evidence="4">
    <location>
        <begin position="1"/>
        <end position="50"/>
    </location>
</feature>
<dbReference type="HOGENOM" id="CLU_028567_26_4_1"/>
<keyword evidence="7" id="KW-1185">Reference proteome</keyword>
<dbReference type="OrthoDB" id="2143914at2759"/>
<evidence type="ECO:0000259" key="3">
    <source>
        <dbReference type="PROSITE" id="PS50090"/>
    </source>
</evidence>
<feature type="non-terminal residue" evidence="5">
    <location>
        <position position="1"/>
    </location>
</feature>